<organism evidence="1 2">
    <name type="scientific">Lagenidium giganteum</name>
    <dbReference type="NCBI Taxonomy" id="4803"/>
    <lineage>
        <taxon>Eukaryota</taxon>
        <taxon>Sar</taxon>
        <taxon>Stramenopiles</taxon>
        <taxon>Oomycota</taxon>
        <taxon>Peronosporomycetes</taxon>
        <taxon>Pythiales</taxon>
        <taxon>Pythiaceae</taxon>
    </lineage>
</organism>
<dbReference type="AlphaFoldDB" id="A0AAV2YK80"/>
<dbReference type="Proteomes" id="UP001146120">
    <property type="component" value="Unassembled WGS sequence"/>
</dbReference>
<reference evidence="1" key="2">
    <citation type="journal article" date="2023" name="Microbiol Resour">
        <title>Decontamination and Annotation of the Draft Genome Sequence of the Oomycete Lagenidium giganteum ARSEF 373.</title>
        <authorList>
            <person name="Morgan W.R."/>
            <person name="Tartar A."/>
        </authorList>
    </citation>
    <scope>NUCLEOTIDE SEQUENCE</scope>
    <source>
        <strain evidence="1">ARSEF 373</strain>
    </source>
</reference>
<protein>
    <submittedName>
        <fullName evidence="1">Uncharacterized protein</fullName>
    </submittedName>
</protein>
<gene>
    <name evidence="1" type="ORF">N0F65_009249</name>
</gene>
<evidence type="ECO:0000313" key="2">
    <source>
        <dbReference type="Proteomes" id="UP001146120"/>
    </source>
</evidence>
<comment type="caution">
    <text evidence="1">The sequence shown here is derived from an EMBL/GenBank/DDBJ whole genome shotgun (WGS) entry which is preliminary data.</text>
</comment>
<reference evidence="1" key="1">
    <citation type="submission" date="2022-11" db="EMBL/GenBank/DDBJ databases">
        <authorList>
            <person name="Morgan W.R."/>
            <person name="Tartar A."/>
        </authorList>
    </citation>
    <scope>NUCLEOTIDE SEQUENCE</scope>
    <source>
        <strain evidence="1">ARSEF 373</strain>
    </source>
</reference>
<keyword evidence="2" id="KW-1185">Reference proteome</keyword>
<proteinExistence type="predicted"/>
<sequence length="173" mass="20212">MEHGWPTKKWWHRVFGSIFGMIVTDAYLAHAHNNRHMDVDCFRVFMSKLAHQLIFNDYLSNGKRPRDQNEKTPRPWVPDHALTPLLELPEYATARESRIARKEYARYAVENALIYAAHARIRTRDHTFHCVGRGRDVRAMLSTFRAPSSTTSAKVASPHLIIRWHTSMLSQKY</sequence>
<dbReference type="EMBL" id="DAKRPA010000298">
    <property type="protein sequence ID" value="DAZ93698.1"/>
    <property type="molecule type" value="Genomic_DNA"/>
</dbReference>
<accession>A0AAV2YK80</accession>
<evidence type="ECO:0000313" key="1">
    <source>
        <dbReference type="EMBL" id="DAZ93698.1"/>
    </source>
</evidence>
<name>A0AAV2YK80_9STRA</name>